<comment type="caution">
    <text evidence="1">The sequence shown here is derived from an EMBL/GenBank/DDBJ whole genome shotgun (WGS) entry which is preliminary data.</text>
</comment>
<organism evidence="1 2">
    <name type="scientific">Petralouisia muris</name>
    <dbReference type="NCBI Taxonomy" id="3032872"/>
    <lineage>
        <taxon>Bacteria</taxon>
        <taxon>Bacillati</taxon>
        <taxon>Bacillota</taxon>
        <taxon>Clostridia</taxon>
        <taxon>Lachnospirales</taxon>
        <taxon>Lachnospiraceae</taxon>
        <taxon>Petralouisia</taxon>
    </lineage>
</organism>
<accession>A0AC61RUE5</accession>
<proteinExistence type="predicted"/>
<evidence type="ECO:0000313" key="1">
    <source>
        <dbReference type="EMBL" id="TGY95112.1"/>
    </source>
</evidence>
<dbReference type="EMBL" id="SRYA01000035">
    <property type="protein sequence ID" value="TGY95112.1"/>
    <property type="molecule type" value="Genomic_DNA"/>
</dbReference>
<gene>
    <name evidence="1" type="ORF">E5329_16690</name>
</gene>
<dbReference type="Proteomes" id="UP000304953">
    <property type="component" value="Unassembled WGS sequence"/>
</dbReference>
<name>A0AC61RUE5_9FIRM</name>
<evidence type="ECO:0000313" key="2">
    <source>
        <dbReference type="Proteomes" id="UP000304953"/>
    </source>
</evidence>
<keyword evidence="2" id="KW-1185">Reference proteome</keyword>
<reference evidence="1" key="1">
    <citation type="submission" date="2019-04" db="EMBL/GenBank/DDBJ databases">
        <title>Microbes associate with the intestines of laboratory mice.</title>
        <authorList>
            <person name="Navarre W."/>
            <person name="Wong E."/>
            <person name="Huang K."/>
            <person name="Tropini C."/>
            <person name="Ng K."/>
            <person name="Yu B."/>
        </authorList>
    </citation>
    <scope>NUCLEOTIDE SEQUENCE</scope>
    <source>
        <strain evidence="1">NM01_1-7b</strain>
    </source>
</reference>
<protein>
    <submittedName>
        <fullName evidence="1">DUF624 domain-containing protein</fullName>
    </submittedName>
</protein>
<sequence length="215" mass="24356">MNNLLNLDGPIMRLINKIVYSVYLNILWFICCIPIVTIGASTTALFYVTLKISKNEEGNLTKAFFHSFKENFKQGTIIWLILLILGIILGIDGYVVYHMRFENALWTLCTAFLIVAAIAYAVVLMYIFPLLARFDNTIGAMFKNALFMGIRFLFCTISMAAIYFMMLLVVIRFFTPAVIFGEGLCALLCSHLLSNILLLCQEKTEVNQESTSELL</sequence>